<comment type="subcellular location">
    <subcellularLocation>
        <location evidence="1">Cell membrane</location>
        <topology evidence="1">Multi-pass membrane protein</topology>
    </subcellularLocation>
</comment>
<feature type="transmembrane region" description="Helical" evidence="7">
    <location>
        <begin position="41"/>
        <end position="66"/>
    </location>
</feature>
<evidence type="ECO:0000256" key="2">
    <source>
        <dbReference type="ARBA" id="ARBA00007430"/>
    </source>
</evidence>
<dbReference type="KEGG" id="bsol:FSW04_06815"/>
<feature type="transmembrane region" description="Helical" evidence="7">
    <location>
        <begin position="171"/>
        <end position="189"/>
    </location>
</feature>
<evidence type="ECO:0000256" key="6">
    <source>
        <dbReference type="ARBA" id="ARBA00023136"/>
    </source>
</evidence>
<dbReference type="PANTHER" id="PTHR30250:SF10">
    <property type="entry name" value="LIPOPOLYSACCHARIDE BIOSYNTHESIS PROTEIN WZXC"/>
    <property type="match status" value="1"/>
</dbReference>
<feature type="transmembrane region" description="Helical" evidence="7">
    <location>
        <begin position="78"/>
        <end position="97"/>
    </location>
</feature>
<feature type="transmembrane region" description="Helical" evidence="7">
    <location>
        <begin position="109"/>
        <end position="131"/>
    </location>
</feature>
<keyword evidence="4 7" id="KW-0812">Transmembrane</keyword>
<organism evidence="8 9">
    <name type="scientific">Baekduia soli</name>
    <dbReference type="NCBI Taxonomy" id="496014"/>
    <lineage>
        <taxon>Bacteria</taxon>
        <taxon>Bacillati</taxon>
        <taxon>Actinomycetota</taxon>
        <taxon>Thermoleophilia</taxon>
        <taxon>Solirubrobacterales</taxon>
        <taxon>Baekduiaceae</taxon>
        <taxon>Baekduia</taxon>
    </lineage>
</organism>
<dbReference type="OrthoDB" id="149157at2"/>
<dbReference type="Proteomes" id="UP000321805">
    <property type="component" value="Chromosome"/>
</dbReference>
<evidence type="ECO:0000256" key="1">
    <source>
        <dbReference type="ARBA" id="ARBA00004651"/>
    </source>
</evidence>
<keyword evidence="9" id="KW-1185">Reference proteome</keyword>
<feature type="transmembrane region" description="Helical" evidence="7">
    <location>
        <begin position="351"/>
        <end position="370"/>
    </location>
</feature>
<evidence type="ECO:0000313" key="8">
    <source>
        <dbReference type="EMBL" id="QEC47325.1"/>
    </source>
</evidence>
<dbReference type="Pfam" id="PF13440">
    <property type="entry name" value="Polysacc_synt_3"/>
    <property type="match status" value="1"/>
</dbReference>
<dbReference type="PANTHER" id="PTHR30250">
    <property type="entry name" value="PST FAMILY PREDICTED COLANIC ACID TRANSPORTER"/>
    <property type="match status" value="1"/>
</dbReference>
<evidence type="ECO:0000256" key="3">
    <source>
        <dbReference type="ARBA" id="ARBA00022475"/>
    </source>
</evidence>
<evidence type="ECO:0000256" key="7">
    <source>
        <dbReference type="SAM" id="Phobius"/>
    </source>
</evidence>
<gene>
    <name evidence="8" type="ORF">FSW04_06815</name>
</gene>
<dbReference type="EMBL" id="CP042430">
    <property type="protein sequence ID" value="QEC47325.1"/>
    <property type="molecule type" value="Genomic_DNA"/>
</dbReference>
<dbReference type="RefSeq" id="WP_146917651.1">
    <property type="nucleotide sequence ID" value="NZ_CP042430.1"/>
</dbReference>
<keyword evidence="6 7" id="KW-0472">Membrane</keyword>
<feature type="transmembrane region" description="Helical" evidence="7">
    <location>
        <begin position="12"/>
        <end position="35"/>
    </location>
</feature>
<evidence type="ECO:0000313" key="9">
    <source>
        <dbReference type="Proteomes" id="UP000321805"/>
    </source>
</evidence>
<feature type="transmembrane region" description="Helical" evidence="7">
    <location>
        <begin position="310"/>
        <end position="331"/>
    </location>
</feature>
<accession>A0A5B8U3B7</accession>
<feature type="transmembrane region" description="Helical" evidence="7">
    <location>
        <begin position="143"/>
        <end position="165"/>
    </location>
</feature>
<feature type="transmembrane region" description="Helical" evidence="7">
    <location>
        <begin position="439"/>
        <end position="461"/>
    </location>
</feature>
<evidence type="ECO:0000256" key="4">
    <source>
        <dbReference type="ARBA" id="ARBA00022692"/>
    </source>
</evidence>
<name>A0A5B8U3B7_9ACTN</name>
<dbReference type="InterPro" id="IPR050833">
    <property type="entry name" value="Poly_Biosynth_Transport"/>
</dbReference>
<keyword evidence="3" id="KW-1003">Cell membrane</keyword>
<keyword evidence="5 7" id="KW-1133">Transmembrane helix</keyword>
<dbReference type="GO" id="GO:0005886">
    <property type="term" value="C:plasma membrane"/>
    <property type="evidence" value="ECO:0007669"/>
    <property type="project" value="UniProtKB-SubCell"/>
</dbReference>
<feature type="transmembrane region" description="Helical" evidence="7">
    <location>
        <begin position="376"/>
        <end position="397"/>
    </location>
</feature>
<feature type="transmembrane region" description="Helical" evidence="7">
    <location>
        <begin position="281"/>
        <end position="304"/>
    </location>
</feature>
<reference evidence="8 9" key="1">
    <citation type="journal article" date="2018" name="J. Microbiol.">
        <title>Baekduia soli gen. nov., sp. nov., a novel bacterium isolated from the soil of Baekdu Mountain and proposal of a novel family name, Baekduiaceae fam. nov.</title>
        <authorList>
            <person name="An D.S."/>
            <person name="Siddiqi M.Z."/>
            <person name="Kim K.H."/>
            <person name="Yu H.S."/>
            <person name="Im W.T."/>
        </authorList>
    </citation>
    <scope>NUCLEOTIDE SEQUENCE [LARGE SCALE GENOMIC DNA]</scope>
    <source>
        <strain evidence="8 9">BR7-21</strain>
    </source>
</reference>
<comment type="similarity">
    <text evidence="2">Belongs to the polysaccharide synthase family.</text>
</comment>
<sequence length="487" mass="50639">MEEKAVRGVPWTFLGLAVSKTVTTLTTLVLAHLVAPSDFGLMAIGLIVVNFLFWFGGISFGATLVVHQELDRRGQGTVFSLALAGAAGATAVAAGLAPVGASVMHQPRLTSVLLALSAAVLISGVGSFYESLLQSQLEFRRRFAGLAVQTVAFSGVSITLAALGAGVWSLVAGQIASMGLFAAVLFVLAPYRVAPAWDPAVARTVFATGRGFFTQGITVFIRQNADTVMVGRTFGAAPIGYYSMAFRFGDLTYSALADPIARVTFPAFARSRANNDDVRPAFLTVLRLVALFTVPAGVLLSAAGGPFTHAFFGADWSPMIGVLGVVGLWAAVRPVESTLSWLLNSLGRAGAVGWVALFVLVPLVVGLVFAVRSHELALVACVPLADTLISFSVLTALVRRHAGVPALDLWRALRWVAVCGAADWVVTRLVVEALGSTPALVALVLSATAGLGAFVLGLAMCDRGLLTSALRQVARVAGRAPAPAPTA</sequence>
<dbReference type="AlphaFoldDB" id="A0A5B8U3B7"/>
<protein>
    <submittedName>
        <fullName evidence="8">Oligosaccharide flippase family protein</fullName>
    </submittedName>
</protein>
<evidence type="ECO:0000256" key="5">
    <source>
        <dbReference type="ARBA" id="ARBA00022989"/>
    </source>
</evidence>
<proteinExistence type="inferred from homology"/>